<dbReference type="InterPro" id="IPR033126">
    <property type="entry name" value="Glyco_hydro_9_Asp/Glu_AS"/>
</dbReference>
<dbReference type="InterPro" id="IPR008965">
    <property type="entry name" value="CBM2/CBM3_carb-bd_dom_sf"/>
</dbReference>
<keyword evidence="7 10" id="KW-0119">Carbohydrate metabolism</keyword>
<dbReference type="GO" id="GO:0030245">
    <property type="term" value="P:cellulose catabolic process"/>
    <property type="evidence" value="ECO:0007669"/>
    <property type="project" value="UniProtKB-KW"/>
</dbReference>
<dbReference type="SUPFAM" id="SSF48208">
    <property type="entry name" value="Six-hairpin glycosidases"/>
    <property type="match status" value="1"/>
</dbReference>
<keyword evidence="6 12" id="KW-0136">Cellulose degradation</keyword>
<evidence type="ECO:0000256" key="10">
    <source>
        <dbReference type="PROSITE-ProRule" id="PRU10059"/>
    </source>
</evidence>
<evidence type="ECO:0000256" key="13">
    <source>
        <dbReference type="SAM" id="MobiDB-lite"/>
    </source>
</evidence>
<dbReference type="InterPro" id="IPR012341">
    <property type="entry name" value="6hp_glycosidase-like_sf"/>
</dbReference>
<dbReference type="SUPFAM" id="SSF141072">
    <property type="entry name" value="CalX-like"/>
    <property type="match status" value="3"/>
</dbReference>
<evidence type="ECO:0000256" key="5">
    <source>
        <dbReference type="ARBA" id="ARBA00022837"/>
    </source>
</evidence>
<dbReference type="GO" id="GO:0008810">
    <property type="term" value="F:cellulase activity"/>
    <property type="evidence" value="ECO:0007669"/>
    <property type="project" value="UniProtKB-EC"/>
</dbReference>
<dbReference type="PROSITE" id="PS51173">
    <property type="entry name" value="CBM2"/>
    <property type="match status" value="1"/>
</dbReference>
<dbReference type="SUPFAM" id="SSF49384">
    <property type="entry name" value="Carbohydrate-binding domain"/>
    <property type="match status" value="1"/>
</dbReference>
<evidence type="ECO:0000256" key="6">
    <source>
        <dbReference type="ARBA" id="ARBA00023001"/>
    </source>
</evidence>
<keyword evidence="5" id="KW-0106">Calcium</keyword>
<dbReference type="EC" id="3.2.1.4" evidence="12"/>
<evidence type="ECO:0000256" key="9">
    <source>
        <dbReference type="ARBA" id="ARBA00023326"/>
    </source>
</evidence>
<feature type="active site" evidence="11">
    <location>
        <position position="878"/>
    </location>
</feature>
<accession>A0A7C3PGT5</accession>
<dbReference type="PROSITE" id="PS00592">
    <property type="entry name" value="GH9_2"/>
    <property type="match status" value="1"/>
</dbReference>
<name>A0A7C3PGT5_9CYAN</name>
<dbReference type="GO" id="GO:0016020">
    <property type="term" value="C:membrane"/>
    <property type="evidence" value="ECO:0007669"/>
    <property type="project" value="InterPro"/>
</dbReference>
<dbReference type="SMART" id="SM00237">
    <property type="entry name" value="Calx_beta"/>
    <property type="match status" value="3"/>
</dbReference>
<evidence type="ECO:0000256" key="12">
    <source>
        <dbReference type="RuleBase" id="RU361166"/>
    </source>
</evidence>
<sequence>MTTINYSVVNDWGVGFTANVAITNTGSSLNGWTFSFDAPFEITNLWNAEIVSRQGSRYTIRNASWNGSLANNGTVSFGFNGSKAISASATPSNYAFNGAPISTTPTTPTAPVTPPTIAIGDVSMVEGSSGTTSVNFEVSLSKAFDKSVTVQYTTANGTAIAGSDYVAKSGTVTFAAGETRKTVSIAVNGDTAVEADETFQVRLSSPTNATIADSTGVGTIRNDDAAPTVLPQINIGDVALNEGNSGTTSANFGVSLSKAFNQPVTVQYTTANGTAIAGSDYVAKSGTVTFAAGETFKTVSVAVNGDTAVEANETFQVRLSSPTNASIGDGTGVGTIRNDDAAIAIPQITIGDLSVTEGNSGTSNATLTVRLSSGSSQTVRVNYATVAGSALAGSDYTAVSGTLSFAAGQTTQTITVPIIGNTLTESTETFKVVLSSPLNGAIADGEATVTILDNDATVSAGKFNYGDALGKSFLFYEAQRSGKLPADNRVPWRGDSALNDGKDVGVDLTGGYYDAGDHVKFGFPMASAMTMLSWGVVEYRDGYSSSGQLSEALEAIKWGTDYILKAHTAPNEFYGQVGLGDVDHAYWGPPETMTMARPAFKITAQNPGSDLAGEAAAALASASIAFRSTDQAYADRLLNHAIQLYNFADTYRGKYSDSIPDAAKFYNSYSGYNDELVWGAIWLHEAIEAKGSTDTTYLNKAESYYQGIPTNWTQSWDNKANGAAVLLAQETGKARYKTDVENWLNHWSDKSGNGVKYTSGGLAWLDQWGSLRYSANTALLAGIYSDTVNDINGRYSNFSNSQINYILGDNPNSRSYVVGFGNNSPKNPHHRAAHGSTTNNINDPVNNRHLLTGALVGGPSAANDYAYSDDRTNYITNEVALDYNAGFTGALARMQEKFGQPNSSQTLASGSNLLTANTLPK</sequence>
<dbReference type="Pfam" id="PF00553">
    <property type="entry name" value="CBM_2"/>
    <property type="match status" value="1"/>
</dbReference>
<reference evidence="15" key="1">
    <citation type="journal article" date="2020" name="mSystems">
        <title>Genome- and Community-Level Interaction Insights into Carbon Utilization and Element Cycling Functions of Hydrothermarchaeota in Hydrothermal Sediment.</title>
        <authorList>
            <person name="Zhou Z."/>
            <person name="Liu Y."/>
            <person name="Xu W."/>
            <person name="Pan J."/>
            <person name="Luo Z.H."/>
            <person name="Li M."/>
        </authorList>
    </citation>
    <scope>NUCLEOTIDE SEQUENCE [LARGE SCALE GENOMIC DNA]</scope>
    <source>
        <strain evidence="15">SpSt-418</strain>
    </source>
</reference>
<feature type="region of interest" description="Disordered" evidence="13">
    <location>
        <begin position="826"/>
        <end position="845"/>
    </location>
</feature>
<dbReference type="InterPro" id="IPR008928">
    <property type="entry name" value="6-hairpin_glycosidase_sf"/>
</dbReference>
<evidence type="ECO:0000259" key="14">
    <source>
        <dbReference type="PROSITE" id="PS51173"/>
    </source>
</evidence>
<dbReference type="Gene3D" id="2.60.40.2030">
    <property type="match status" value="3"/>
</dbReference>
<dbReference type="Gene3D" id="1.50.10.10">
    <property type="match status" value="1"/>
</dbReference>
<dbReference type="FunFam" id="1.50.10.10:FF:000020">
    <property type="entry name" value="Endoglucanase"/>
    <property type="match status" value="1"/>
</dbReference>
<dbReference type="Pfam" id="PF03160">
    <property type="entry name" value="Calx-beta"/>
    <property type="match status" value="3"/>
</dbReference>
<dbReference type="InterPro" id="IPR001919">
    <property type="entry name" value="CBD2"/>
</dbReference>
<dbReference type="Gene3D" id="2.60.40.290">
    <property type="match status" value="1"/>
</dbReference>
<evidence type="ECO:0000313" key="15">
    <source>
        <dbReference type="EMBL" id="HFM99634.1"/>
    </source>
</evidence>
<feature type="active site" evidence="10">
    <location>
        <position position="829"/>
    </location>
</feature>
<feature type="compositionally biased region" description="Polar residues" evidence="13">
    <location>
        <begin position="835"/>
        <end position="845"/>
    </location>
</feature>
<feature type="domain" description="CBM2" evidence="14">
    <location>
        <begin position="1"/>
        <end position="104"/>
    </location>
</feature>
<protein>
    <recommendedName>
        <fullName evidence="12">Endoglucanase</fullName>
        <ecNumber evidence="12">3.2.1.4</ecNumber>
    </recommendedName>
</protein>
<dbReference type="Pfam" id="PF00759">
    <property type="entry name" value="Glyco_hydro_9"/>
    <property type="match status" value="1"/>
</dbReference>
<dbReference type="InterPro" id="IPR001701">
    <property type="entry name" value="Glyco_hydro_9"/>
</dbReference>
<proteinExistence type="inferred from homology"/>
<dbReference type="InterPro" id="IPR003644">
    <property type="entry name" value="Calx_beta"/>
</dbReference>
<comment type="catalytic activity">
    <reaction evidence="1 12">
        <text>Endohydrolysis of (1-&gt;4)-beta-D-glucosidic linkages in cellulose, lichenin and cereal beta-D-glucans.</text>
        <dbReference type="EC" id="3.2.1.4"/>
    </reaction>
</comment>
<keyword evidence="3" id="KW-0677">Repeat</keyword>
<evidence type="ECO:0000256" key="11">
    <source>
        <dbReference type="PROSITE-ProRule" id="PRU10060"/>
    </source>
</evidence>
<organism evidence="15">
    <name type="scientific">Oscillatoriales cyanobacterium SpSt-418</name>
    <dbReference type="NCBI Taxonomy" id="2282169"/>
    <lineage>
        <taxon>Bacteria</taxon>
        <taxon>Bacillati</taxon>
        <taxon>Cyanobacteriota</taxon>
        <taxon>Cyanophyceae</taxon>
        <taxon>Oscillatoriophycideae</taxon>
        <taxon>Oscillatoriales</taxon>
    </lineage>
</organism>
<keyword evidence="8 10" id="KW-0326">Glycosidase</keyword>
<dbReference type="SMART" id="SM00637">
    <property type="entry name" value="CBD_II"/>
    <property type="match status" value="1"/>
</dbReference>
<evidence type="ECO:0000256" key="3">
    <source>
        <dbReference type="ARBA" id="ARBA00022737"/>
    </source>
</evidence>
<keyword evidence="4 10" id="KW-0378">Hydrolase</keyword>
<keyword evidence="9 10" id="KW-0624">Polysaccharide degradation</keyword>
<dbReference type="PROSITE" id="PS00698">
    <property type="entry name" value="GH9_3"/>
    <property type="match status" value="1"/>
</dbReference>
<dbReference type="InterPro" id="IPR012291">
    <property type="entry name" value="CBM2_carb-bd_dom_sf"/>
</dbReference>
<dbReference type="PANTHER" id="PTHR22298">
    <property type="entry name" value="ENDO-1,4-BETA-GLUCANASE"/>
    <property type="match status" value="1"/>
</dbReference>
<evidence type="ECO:0000256" key="8">
    <source>
        <dbReference type="ARBA" id="ARBA00023295"/>
    </source>
</evidence>
<gene>
    <name evidence="15" type="ORF">ENR64_18115</name>
</gene>
<feature type="active site" evidence="11">
    <location>
        <position position="869"/>
    </location>
</feature>
<dbReference type="InterPro" id="IPR038081">
    <property type="entry name" value="CalX-like_sf"/>
</dbReference>
<comment type="similarity">
    <text evidence="10 12">Belongs to the glycosyl hydrolase 9 (cellulase E) family.</text>
</comment>
<evidence type="ECO:0000256" key="4">
    <source>
        <dbReference type="ARBA" id="ARBA00022801"/>
    </source>
</evidence>
<evidence type="ECO:0000256" key="2">
    <source>
        <dbReference type="ARBA" id="ARBA00022729"/>
    </source>
</evidence>
<evidence type="ECO:0000256" key="7">
    <source>
        <dbReference type="ARBA" id="ARBA00023277"/>
    </source>
</evidence>
<dbReference type="GO" id="GO:0007154">
    <property type="term" value="P:cell communication"/>
    <property type="evidence" value="ECO:0007669"/>
    <property type="project" value="InterPro"/>
</dbReference>
<dbReference type="EMBL" id="DSRU01000260">
    <property type="protein sequence ID" value="HFM99634.1"/>
    <property type="molecule type" value="Genomic_DNA"/>
</dbReference>
<dbReference type="AlphaFoldDB" id="A0A7C3PGT5"/>
<dbReference type="GO" id="GO:0030247">
    <property type="term" value="F:polysaccharide binding"/>
    <property type="evidence" value="ECO:0007669"/>
    <property type="project" value="UniProtKB-UniRule"/>
</dbReference>
<comment type="caution">
    <text evidence="15">The sequence shown here is derived from an EMBL/GenBank/DDBJ whole genome shotgun (WGS) entry which is preliminary data.</text>
</comment>
<keyword evidence="2" id="KW-0732">Signal</keyword>
<dbReference type="InterPro" id="IPR018221">
    <property type="entry name" value="Glyco_hydro_9_His_AS"/>
</dbReference>
<evidence type="ECO:0000256" key="1">
    <source>
        <dbReference type="ARBA" id="ARBA00000966"/>
    </source>
</evidence>